<keyword evidence="1" id="KW-0472">Membrane</keyword>
<accession>A0A6J6ECK4</accession>
<feature type="transmembrane region" description="Helical" evidence="1">
    <location>
        <begin position="282"/>
        <end position="302"/>
    </location>
</feature>
<feature type="transmembrane region" description="Helical" evidence="1">
    <location>
        <begin position="73"/>
        <end position="90"/>
    </location>
</feature>
<name>A0A6J6ECK4_9ZZZZ</name>
<feature type="transmembrane region" description="Helical" evidence="1">
    <location>
        <begin position="34"/>
        <end position="52"/>
    </location>
</feature>
<organism evidence="2">
    <name type="scientific">freshwater metagenome</name>
    <dbReference type="NCBI Taxonomy" id="449393"/>
    <lineage>
        <taxon>unclassified sequences</taxon>
        <taxon>metagenomes</taxon>
        <taxon>ecological metagenomes</taxon>
    </lineage>
</organism>
<feature type="transmembrane region" description="Helical" evidence="1">
    <location>
        <begin position="228"/>
        <end position="248"/>
    </location>
</feature>
<dbReference type="PANTHER" id="PTHR34821">
    <property type="entry name" value="INNER MEMBRANE PROTEIN YDCZ"/>
    <property type="match status" value="1"/>
</dbReference>
<evidence type="ECO:0000313" key="2">
    <source>
        <dbReference type="EMBL" id="CAB4573015.1"/>
    </source>
</evidence>
<evidence type="ECO:0000256" key="1">
    <source>
        <dbReference type="SAM" id="Phobius"/>
    </source>
</evidence>
<proteinExistence type="predicted"/>
<dbReference type="SUPFAM" id="SSF103473">
    <property type="entry name" value="MFS general substrate transporter"/>
    <property type="match status" value="1"/>
</dbReference>
<feature type="transmembrane region" description="Helical" evidence="1">
    <location>
        <begin position="195"/>
        <end position="216"/>
    </location>
</feature>
<dbReference type="Pfam" id="PF04657">
    <property type="entry name" value="DMT_YdcZ"/>
    <property type="match status" value="2"/>
</dbReference>
<keyword evidence="1" id="KW-0812">Transmembrane</keyword>
<dbReference type="PANTHER" id="PTHR34821:SF2">
    <property type="entry name" value="INNER MEMBRANE PROTEIN YDCZ"/>
    <property type="match status" value="1"/>
</dbReference>
<keyword evidence="1" id="KW-1133">Transmembrane helix</keyword>
<gene>
    <name evidence="2" type="ORF">UFOPK1689_00801</name>
</gene>
<feature type="transmembrane region" description="Helical" evidence="1">
    <location>
        <begin position="158"/>
        <end position="175"/>
    </location>
</feature>
<feature type="transmembrane region" description="Helical" evidence="1">
    <location>
        <begin position="96"/>
        <end position="115"/>
    </location>
</feature>
<feature type="transmembrane region" description="Helical" evidence="1">
    <location>
        <begin position="255"/>
        <end position="276"/>
    </location>
</feature>
<dbReference type="AlphaFoldDB" id="A0A6J6ECK4"/>
<dbReference type="InterPro" id="IPR036259">
    <property type="entry name" value="MFS_trans_sf"/>
</dbReference>
<dbReference type="EMBL" id="CAEZTN010000024">
    <property type="protein sequence ID" value="CAB4573015.1"/>
    <property type="molecule type" value="Genomic_DNA"/>
</dbReference>
<reference evidence="2" key="1">
    <citation type="submission" date="2020-05" db="EMBL/GenBank/DDBJ databases">
        <authorList>
            <person name="Chiriac C."/>
            <person name="Salcher M."/>
            <person name="Ghai R."/>
            <person name="Kavagutti S V."/>
        </authorList>
    </citation>
    <scope>NUCLEOTIDE SEQUENCE</scope>
</reference>
<feature type="transmembrane region" description="Helical" evidence="1">
    <location>
        <begin position="135"/>
        <end position="152"/>
    </location>
</feature>
<sequence>MRLDLLAAIAGAMISIQARINGELSHQLNNGLQAALVSFGSGLLIISLITLFNPKLKTGLRNLREAVKQKKIARWKLFAGALGGSFVAIQTQTVPLVGVAIFTVASIAGQTVMSLFVDRIGYTGGGKRLITRRRVLAVVITIVAVAVSVLDRLDAKNLSFFTVVIGCTAGLLVGFQRALNGQINEHSKEGFTTSLLNFASGTVLLVTVFLIGIATSKVEFTPLPIGPLWMYLGGVMGVIYISFAASIVQQLGVLTFTLFSVGGQLVSSLIIDIVAPTKGVNISHYLIIGIVMTYAGVLAGGVSGSQTKRSQIL</sequence>
<protein>
    <submittedName>
        <fullName evidence="2">Unannotated protein</fullName>
    </submittedName>
</protein>
<dbReference type="InterPro" id="IPR006750">
    <property type="entry name" value="YdcZ"/>
</dbReference>
<dbReference type="GO" id="GO:0005886">
    <property type="term" value="C:plasma membrane"/>
    <property type="evidence" value="ECO:0007669"/>
    <property type="project" value="TreeGrafter"/>
</dbReference>